<evidence type="ECO:0000313" key="6">
    <source>
        <dbReference type="Ensembl" id="ENSMMUP00000062716.1"/>
    </source>
</evidence>
<dbReference type="PANTHER" id="PTHR10881">
    <property type="entry name" value="GOLGIN SUBFAMILY A MEMBER-RELATED"/>
    <property type="match status" value="1"/>
</dbReference>
<dbReference type="ExpressionAtlas" id="A0A5F7ZAX7">
    <property type="expression patterns" value="baseline"/>
</dbReference>
<dbReference type="AlphaFoldDB" id="A0A5F7ZAX7"/>
<feature type="region of interest" description="Disordered" evidence="3">
    <location>
        <begin position="755"/>
        <end position="838"/>
    </location>
</feature>
<reference evidence="6" key="2">
    <citation type="submission" date="2025-08" db="UniProtKB">
        <authorList>
            <consortium name="Ensembl"/>
        </authorList>
    </citation>
    <scope>IDENTIFICATION</scope>
    <source>
        <strain evidence="6">17573</strain>
    </source>
</reference>
<evidence type="ECO:0000313" key="7">
    <source>
        <dbReference type="Proteomes" id="UP000006718"/>
    </source>
</evidence>
<evidence type="ECO:0000259" key="5">
    <source>
        <dbReference type="Pfam" id="PF15070"/>
    </source>
</evidence>
<feature type="chain" id="PRO_5023880443" description="Golgin subfamily A conserved domain-containing protein" evidence="4">
    <location>
        <begin position="19"/>
        <end position="838"/>
    </location>
</feature>
<feature type="domain" description="Golgin subfamily A conserved" evidence="5">
    <location>
        <begin position="530"/>
        <end position="591"/>
    </location>
</feature>
<dbReference type="VEuPathDB" id="HostDB:ENSMMUG00000061499"/>
<evidence type="ECO:0000256" key="4">
    <source>
        <dbReference type="SAM" id="SignalP"/>
    </source>
</evidence>
<dbReference type="GO" id="GO:0032580">
    <property type="term" value="C:Golgi cisterna membrane"/>
    <property type="evidence" value="ECO:0000318"/>
    <property type="project" value="GO_Central"/>
</dbReference>
<evidence type="ECO:0000256" key="1">
    <source>
        <dbReference type="ARBA" id="ARBA00023054"/>
    </source>
</evidence>
<feature type="region of interest" description="Disordered" evidence="3">
    <location>
        <begin position="82"/>
        <end position="117"/>
    </location>
</feature>
<feature type="compositionally biased region" description="Low complexity" evidence="3">
    <location>
        <begin position="825"/>
        <end position="838"/>
    </location>
</feature>
<evidence type="ECO:0000256" key="2">
    <source>
        <dbReference type="SAM" id="Coils"/>
    </source>
</evidence>
<reference evidence="6" key="1">
    <citation type="submission" date="2019-01" db="EMBL/GenBank/DDBJ databases">
        <authorList>
            <person name="Graves T."/>
            <person name="Eichler E.E."/>
            <person name="Wilson R.K."/>
        </authorList>
    </citation>
    <scope>NUCLEOTIDE SEQUENCE [LARGE SCALE GENOMIC DNA]</scope>
    <source>
        <strain evidence="6">17573</strain>
    </source>
</reference>
<dbReference type="GeneTree" id="ENSGT00530000062932"/>
<dbReference type="Proteomes" id="UP000006718">
    <property type="component" value="Unassembled WGS sequence"/>
</dbReference>
<evidence type="ECO:0000256" key="3">
    <source>
        <dbReference type="SAM" id="MobiDB-lite"/>
    </source>
</evidence>
<sequence>MIFLPTLFDVLELAAVFGQPCKSSPWGCRRKEAPGCESSRWTLALSGSEFLGKSVVLELRIHSSALRHCLWKPWDKLKEYQQRSSPGVPAGVKTKKKTTGRSPETTTSGGCHSPGDSRYQELELALDSSSATINQLNENIESLKQQKKQVEHQLEEEKKANNDIHKAQTEQLETINILTLEKADLKTTLYHTKRAARHFEEESKDLAGRLQSSLQRIQELERALSAVCTQQREEDRSSSRSEAVLQRQLRQTVKERALLNAHVTQVTESLKQVQLQRDEYAQHIKGERARWQERMRKMSVEARTLKEEKMRDTYRIQELERTLSELKHQIAEPSSSAPPAGPSEVEQLQDEAKHLRKEVESLVEKLQFQVENNQALSLLSKEQKERLQEQEERLREQEERRLWEQNERLREQEEWTLQEQESLREQKERLRDQAERLRKQEERLRKQEERLRKQEERLQKQEERLQKQEERLRKQEERLRKQEERLTLSQNHKLDKQLAEPQCGFEDLNKEDKSALQLEQRVKELQEKLSEEHLEAASQWNQQLEAHLSLMALPGEGDEGGHRDSEEEEAPRPMPHIPEDLECQEAMVSLTVPAPLCHLPLWSLEGARGMGPAPGTGDESVCGESYRALQGAMEKLKMSASWRGPRKVGAGQDRSLPRCDPIILAPEQLYGPPKEKADRKEQVERLELGFIQLSGATEGMRDYISEYESQGAVPNTRHQEKEDVMGLAQNEEMKVKLLELQKLVLPLVCNHEGHDKFPPAAQNRGDEPAPGAPAPQELGAAEKQGGHPGAPRLGQQTLRPFLLPGSGEQGDQHRHHLRAGQEIENNNNNNNNNEKLWG</sequence>
<organism evidence="6 7">
    <name type="scientific">Macaca mulatta</name>
    <name type="common">Rhesus macaque</name>
    <dbReference type="NCBI Taxonomy" id="9544"/>
    <lineage>
        <taxon>Eukaryota</taxon>
        <taxon>Metazoa</taxon>
        <taxon>Chordata</taxon>
        <taxon>Craniata</taxon>
        <taxon>Vertebrata</taxon>
        <taxon>Euteleostomi</taxon>
        <taxon>Mammalia</taxon>
        <taxon>Eutheria</taxon>
        <taxon>Euarchontoglires</taxon>
        <taxon>Primates</taxon>
        <taxon>Haplorrhini</taxon>
        <taxon>Catarrhini</taxon>
        <taxon>Cercopithecidae</taxon>
        <taxon>Cercopithecinae</taxon>
        <taxon>Macaca</taxon>
    </lineage>
</organism>
<feature type="region of interest" description="Disordered" evidence="3">
    <location>
        <begin position="553"/>
        <end position="572"/>
    </location>
</feature>
<feature type="coiled-coil region" evidence="2">
    <location>
        <begin position="119"/>
        <end position="170"/>
    </location>
</feature>
<feature type="region of interest" description="Disordered" evidence="3">
    <location>
        <begin position="329"/>
        <end position="351"/>
    </location>
</feature>
<feature type="domain" description="Golgin subfamily A conserved" evidence="5">
    <location>
        <begin position="265"/>
        <end position="400"/>
    </location>
</feature>
<feature type="signal peptide" evidence="4">
    <location>
        <begin position="1"/>
        <end position="18"/>
    </location>
</feature>
<keyword evidence="4" id="KW-0732">Signal</keyword>
<dbReference type="GO" id="GO:0000137">
    <property type="term" value="C:Golgi cis cisterna"/>
    <property type="evidence" value="ECO:0000318"/>
    <property type="project" value="GO_Central"/>
</dbReference>
<dbReference type="InterPro" id="IPR043976">
    <property type="entry name" value="GOLGA_cons_dom"/>
</dbReference>
<dbReference type="PANTHER" id="PTHR10881:SF44">
    <property type="entry name" value="GOLGIN SUBFAMILY A MEMBER 6A-RELATED"/>
    <property type="match status" value="1"/>
</dbReference>
<accession>A0A5F7ZAX7</accession>
<dbReference type="InParanoid" id="A0A5F7ZAX7"/>
<keyword evidence="1 2" id="KW-0175">Coiled coil</keyword>
<feature type="compositionally biased region" description="Polar residues" evidence="3">
    <location>
        <begin position="100"/>
        <end position="110"/>
    </location>
</feature>
<dbReference type="Bgee" id="ENSMMUG00000061499">
    <property type="expression patterns" value="Expressed in testis and 20 other cell types or tissues"/>
</dbReference>
<proteinExistence type="predicted"/>
<keyword evidence="7" id="KW-1185">Reference proteome</keyword>
<reference evidence="6" key="3">
    <citation type="submission" date="2025-09" db="UniProtKB">
        <authorList>
            <consortium name="Ensembl"/>
        </authorList>
    </citation>
    <scope>IDENTIFICATION</scope>
    <source>
        <strain evidence="6">17573</strain>
    </source>
</reference>
<feature type="domain" description="Golgin subfamily A conserved" evidence="5">
    <location>
        <begin position="674"/>
        <end position="757"/>
    </location>
</feature>
<dbReference type="Ensembl" id="ENSMMUT00000085261.1">
    <property type="protein sequence ID" value="ENSMMUP00000062716.1"/>
    <property type="gene ID" value="ENSMMUG00000061499.1"/>
</dbReference>
<feature type="compositionally biased region" description="Low complexity" evidence="3">
    <location>
        <begin position="331"/>
        <end position="346"/>
    </location>
</feature>
<dbReference type="SMR" id="A0A5F7ZAX7"/>
<dbReference type="GO" id="GO:0007030">
    <property type="term" value="P:Golgi organization"/>
    <property type="evidence" value="ECO:0000318"/>
    <property type="project" value="GO_Central"/>
</dbReference>
<name>A0A5F7ZAX7_MACMU</name>
<dbReference type="InterPro" id="IPR024858">
    <property type="entry name" value="GOLGA"/>
</dbReference>
<dbReference type="STRING" id="9544.ENSMMUP00000062716"/>
<dbReference type="Pfam" id="PF15070">
    <property type="entry name" value="GOLGA2L5"/>
    <property type="match status" value="3"/>
</dbReference>
<protein>
    <recommendedName>
        <fullName evidence="5">Golgin subfamily A conserved domain-containing protein</fullName>
    </recommendedName>
</protein>
<dbReference type="GO" id="GO:0005801">
    <property type="term" value="C:cis-Golgi network"/>
    <property type="evidence" value="ECO:0000318"/>
    <property type="project" value="GO_Central"/>
</dbReference>